<evidence type="ECO:0000259" key="1">
    <source>
        <dbReference type="Pfam" id="PF06527"/>
    </source>
</evidence>
<evidence type="ECO:0000313" key="2">
    <source>
        <dbReference type="EMBL" id="AFL52365.1"/>
    </source>
</evidence>
<sequence length="618" mass="68927">MFRVPLFDDEILTSYCSRLAAANVKTAPDFCLDMGIRFQDVIGGTDAAIRKLAEIGGVSIARLNDAAVGKIGKSWIVGGEAILERFYIRTHLKICPKCFEEDDQALDRMPGTRQYMRRTWPLQFLRTCPHHHCALNDLGRSPLHANRCHDFVESLLAADIYQDYGAVRSRRITDFERFSIDRLNGVRQHGPLLDEMPLDRAGYLCEVLGTAILFGINADQSALDDEHLWRAGENGYGYLSRGVSGLHEALDLFHERAPLLKSDFGGGKLYGRFYKILYDQKDPAWDAVKRAIHEYAFEVLPLSMSANVFGTSDKARCLSETELRQQFGLRPSHMRKMAVALGMLEPSSANSGAIPKEVAFKVGKILADSLLANQAAAAVGLSYPNFAKYRREGLFVPVIVPGNGVTLSERFSRRALETFIESIRPTEIYPVAEHLKPINTAARLSSYRAIDIIRLLQAHKLKHVAWDWGKVGLEAVLVDPTELEAFIIKPEIEDLSLDEVGEIWKIGRDAAADLCESGCLASYIGRNGHNQSTRYVRPADAEAFFSRFITFRGALREHNVTMRRLRLALKRSGILAPIPEGKKHPQFYLRSEIAAALDVIRDEPIPGERSGPSATSSS</sequence>
<dbReference type="PATRIC" id="fig|1185652.3.peg.3964"/>
<dbReference type="eggNOG" id="ENOG502ZA2F">
    <property type="taxonomic scope" value="Bacteria"/>
</dbReference>
<dbReference type="AlphaFoldDB" id="I3X909"/>
<gene>
    <name evidence="2" type="ORF">USDA257_c38200</name>
</gene>
<dbReference type="InterPro" id="IPR009492">
    <property type="entry name" value="TniQ"/>
</dbReference>
<dbReference type="KEGG" id="sfd:USDA257_c38200"/>
<feature type="domain" description="TniQ" evidence="1">
    <location>
        <begin position="2"/>
        <end position="135"/>
    </location>
</feature>
<dbReference type="EMBL" id="CP003563">
    <property type="protein sequence ID" value="AFL52365.1"/>
    <property type="molecule type" value="Genomic_DNA"/>
</dbReference>
<protein>
    <recommendedName>
        <fullName evidence="1">TniQ domain-containing protein</fullName>
    </recommendedName>
</protein>
<proteinExistence type="predicted"/>
<evidence type="ECO:0000313" key="3">
    <source>
        <dbReference type="Proteomes" id="UP000006180"/>
    </source>
</evidence>
<dbReference type="STRING" id="1185652.USDA257_c38200"/>
<dbReference type="HOGENOM" id="CLU_030259_0_0_5"/>
<name>I3X909_SINF2</name>
<organism evidence="2 3">
    <name type="scientific">Sinorhizobium fredii (strain USDA 257)</name>
    <dbReference type="NCBI Taxonomy" id="1185652"/>
    <lineage>
        <taxon>Bacteria</taxon>
        <taxon>Pseudomonadati</taxon>
        <taxon>Pseudomonadota</taxon>
        <taxon>Alphaproteobacteria</taxon>
        <taxon>Hyphomicrobiales</taxon>
        <taxon>Rhizobiaceae</taxon>
        <taxon>Sinorhizobium/Ensifer group</taxon>
        <taxon>Sinorhizobium</taxon>
    </lineage>
</organism>
<dbReference type="Pfam" id="PF06527">
    <property type="entry name" value="TniQ"/>
    <property type="match status" value="1"/>
</dbReference>
<reference evidence="2 3" key="1">
    <citation type="journal article" date="2012" name="J. Bacteriol.">
        <title>Complete genome sequence of the broad-host-range strain Sinorhizobium fredii USDA257.</title>
        <authorList>
            <person name="Schuldes J."/>
            <person name="Rodriguez Orbegoso M."/>
            <person name="Schmeisser C."/>
            <person name="Krishnan H.B."/>
            <person name="Daniel R."/>
            <person name="Streit W.R."/>
        </authorList>
    </citation>
    <scope>NUCLEOTIDE SEQUENCE [LARGE SCALE GENOMIC DNA]</scope>
    <source>
        <strain evidence="2 3">USDA 257</strain>
    </source>
</reference>
<accession>I3X909</accession>
<dbReference type="Proteomes" id="UP000006180">
    <property type="component" value="Chromosome"/>
</dbReference>